<evidence type="ECO:0000256" key="7">
    <source>
        <dbReference type="ARBA" id="ARBA00023136"/>
    </source>
</evidence>
<dbReference type="CDD" id="cd04187">
    <property type="entry name" value="DPM1_like_bac"/>
    <property type="match status" value="1"/>
</dbReference>
<dbReference type="GO" id="GO:0016757">
    <property type="term" value="F:glycosyltransferase activity"/>
    <property type="evidence" value="ECO:0007669"/>
    <property type="project" value="UniProtKB-KW"/>
</dbReference>
<dbReference type="PANTHER" id="PTHR48090:SF1">
    <property type="entry name" value="PROPHAGE BACTOPRENOL GLUCOSYL TRANSFERASE HOMOLOG"/>
    <property type="match status" value="1"/>
</dbReference>
<evidence type="ECO:0000256" key="9">
    <source>
        <dbReference type="SAM" id="Phobius"/>
    </source>
</evidence>
<reference evidence="11 12" key="1">
    <citation type="submission" date="2020-08" db="EMBL/GenBank/DDBJ databases">
        <title>Genomic Encyclopedia of Type Strains, Phase IV (KMG-IV): sequencing the most valuable type-strain genomes for metagenomic binning, comparative biology and taxonomic classification.</title>
        <authorList>
            <person name="Goeker M."/>
        </authorList>
    </citation>
    <scope>NUCLEOTIDE SEQUENCE [LARGE SCALE GENOMIC DNA]</scope>
    <source>
        <strain evidence="11 12">DSM 102238</strain>
    </source>
</reference>
<comment type="caution">
    <text evidence="11">The sequence shown here is derived from an EMBL/GenBank/DDBJ whole genome shotgun (WGS) entry which is preliminary data.</text>
</comment>
<evidence type="ECO:0000313" key="12">
    <source>
        <dbReference type="Proteomes" id="UP000542776"/>
    </source>
</evidence>
<evidence type="ECO:0000259" key="10">
    <source>
        <dbReference type="Pfam" id="PF00535"/>
    </source>
</evidence>
<evidence type="ECO:0000256" key="4">
    <source>
        <dbReference type="ARBA" id="ARBA00022679"/>
    </source>
</evidence>
<comment type="subcellular location">
    <subcellularLocation>
        <location evidence="1">Cell membrane</location>
        <topology evidence="1">Multi-pass membrane protein</topology>
    </subcellularLocation>
</comment>
<protein>
    <submittedName>
        <fullName evidence="11">Glycosyltransferase involved in cell wall biosynthesis</fullName>
    </submittedName>
</protein>
<dbReference type="Proteomes" id="UP000542776">
    <property type="component" value="Unassembled WGS sequence"/>
</dbReference>
<comment type="similarity">
    <text evidence="8">Belongs to the glycosyltransferase 2 family. GtrB subfamily.</text>
</comment>
<dbReference type="FunFam" id="3.90.550.10:FF:000079">
    <property type="entry name" value="Probable glycosyl transferase"/>
    <property type="match status" value="1"/>
</dbReference>
<evidence type="ECO:0000256" key="5">
    <source>
        <dbReference type="ARBA" id="ARBA00022692"/>
    </source>
</evidence>
<evidence type="ECO:0000313" key="11">
    <source>
        <dbReference type="EMBL" id="MBB3999496.1"/>
    </source>
</evidence>
<dbReference type="Gene3D" id="3.90.550.10">
    <property type="entry name" value="Spore Coat Polysaccharide Biosynthesis Protein SpsA, Chain A"/>
    <property type="match status" value="1"/>
</dbReference>
<keyword evidence="6 9" id="KW-1133">Transmembrane helix</keyword>
<keyword evidence="7 9" id="KW-0472">Membrane</keyword>
<dbReference type="InterPro" id="IPR001173">
    <property type="entry name" value="Glyco_trans_2-like"/>
</dbReference>
<keyword evidence="5 9" id="KW-0812">Transmembrane</keyword>
<gene>
    <name evidence="11" type="ORF">GGR04_003366</name>
</gene>
<proteinExistence type="inferred from homology"/>
<feature type="domain" description="Glycosyltransferase 2-like" evidence="10">
    <location>
        <begin position="38"/>
        <end position="200"/>
    </location>
</feature>
<dbReference type="InterPro" id="IPR050256">
    <property type="entry name" value="Glycosyltransferase_2"/>
</dbReference>
<keyword evidence="12" id="KW-1185">Reference proteome</keyword>
<evidence type="ECO:0000256" key="3">
    <source>
        <dbReference type="ARBA" id="ARBA00022676"/>
    </source>
</evidence>
<feature type="transmembrane region" description="Helical" evidence="9">
    <location>
        <begin position="295"/>
        <end position="321"/>
    </location>
</feature>
<sequence length="358" mass="39785">MCEIASGLRASGSGAFDRRRCSGVVVVETTGNPDVEVSLVVPMYNEGEGCLEFLATVDALLASCAASHEIICINDGSSDDTLAKLKIARVSRPNVKIVNLSRNFGKEAALTAGLDLARGRAVIPIDADFQDPPELIDTMLRRWREGAQVVLARRTDRSADTMLKRTTSAGFYKAFGRLTRLDMTPDVGDFRLMDRVVVEALKQLPERSRFMKGLFAWVGFRQVTIDYVRATRRAGTTSFNYFKLWQFALDGFFSFSSLPLKIWSYFGFGISALAAVYMLFLIVRTIVEGGDTPGYASLMCVILFSNGIILISLGVIGEYLARVFTEVKRRPLYLVNEMEGFETPEIARSDRRERVETA</sequence>
<keyword evidence="3" id="KW-0328">Glycosyltransferase</keyword>
<keyword evidence="2" id="KW-1003">Cell membrane</keyword>
<name>A0A7W6H6M0_9HYPH</name>
<organism evidence="11 12">
    <name type="scientific">Aureimonas pseudogalii</name>
    <dbReference type="NCBI Taxonomy" id="1744844"/>
    <lineage>
        <taxon>Bacteria</taxon>
        <taxon>Pseudomonadati</taxon>
        <taxon>Pseudomonadota</taxon>
        <taxon>Alphaproteobacteria</taxon>
        <taxon>Hyphomicrobiales</taxon>
        <taxon>Aurantimonadaceae</taxon>
        <taxon>Aureimonas</taxon>
    </lineage>
</organism>
<dbReference type="AlphaFoldDB" id="A0A7W6H6M0"/>
<evidence type="ECO:0000256" key="8">
    <source>
        <dbReference type="ARBA" id="ARBA00038152"/>
    </source>
</evidence>
<dbReference type="PANTHER" id="PTHR48090">
    <property type="entry name" value="UNDECAPRENYL-PHOSPHATE 4-DEOXY-4-FORMAMIDO-L-ARABINOSE TRANSFERASE-RELATED"/>
    <property type="match status" value="1"/>
</dbReference>
<evidence type="ECO:0000256" key="6">
    <source>
        <dbReference type="ARBA" id="ARBA00022989"/>
    </source>
</evidence>
<dbReference type="RefSeq" id="WP_183201042.1">
    <property type="nucleotide sequence ID" value="NZ_JACIEK010000010.1"/>
</dbReference>
<dbReference type="GO" id="GO:0005886">
    <property type="term" value="C:plasma membrane"/>
    <property type="evidence" value="ECO:0007669"/>
    <property type="project" value="UniProtKB-SubCell"/>
</dbReference>
<keyword evidence="4 11" id="KW-0808">Transferase</keyword>
<dbReference type="SUPFAM" id="SSF53448">
    <property type="entry name" value="Nucleotide-diphospho-sugar transferases"/>
    <property type="match status" value="1"/>
</dbReference>
<evidence type="ECO:0000256" key="1">
    <source>
        <dbReference type="ARBA" id="ARBA00004651"/>
    </source>
</evidence>
<dbReference type="InterPro" id="IPR029044">
    <property type="entry name" value="Nucleotide-diphossugar_trans"/>
</dbReference>
<dbReference type="EMBL" id="JACIEK010000010">
    <property type="protein sequence ID" value="MBB3999496.1"/>
    <property type="molecule type" value="Genomic_DNA"/>
</dbReference>
<feature type="transmembrane region" description="Helical" evidence="9">
    <location>
        <begin position="262"/>
        <end position="283"/>
    </location>
</feature>
<evidence type="ECO:0000256" key="2">
    <source>
        <dbReference type="ARBA" id="ARBA00022475"/>
    </source>
</evidence>
<dbReference type="Pfam" id="PF00535">
    <property type="entry name" value="Glycos_transf_2"/>
    <property type="match status" value="1"/>
</dbReference>
<accession>A0A7W6H6M0</accession>